<reference evidence="2" key="1">
    <citation type="submission" date="2017-09" db="EMBL/GenBank/DDBJ databases">
        <title>Genome evolution observed in wild isolates of Caulobacter crescentus.</title>
        <authorList>
            <person name="Ely B."/>
            <person name="Wilson K."/>
            <person name="Scott D."/>
        </authorList>
    </citation>
    <scope>NUCLEOTIDE SEQUENCE [LARGE SCALE GENOMIC DNA]</scope>
    <source>
        <strain evidence="2">CB13b1a</strain>
    </source>
</reference>
<dbReference type="EMBL" id="CP023315">
    <property type="protein sequence ID" value="ATC30906.1"/>
    <property type="molecule type" value="Genomic_DNA"/>
</dbReference>
<protein>
    <submittedName>
        <fullName evidence="1">Uncharacterized protein</fullName>
    </submittedName>
</protein>
<proteinExistence type="predicted"/>
<sequence length="75" mass="8150">MCMLNTVSTKPQRSAQPLSGSVIPRRCWRLETLEASDGRVRSRSLIPDGRFSASLSLSPADVQRRFCVPGSTTAG</sequence>
<gene>
    <name evidence="1" type="ORF">CA606_00285</name>
</gene>
<organism evidence="1 2">
    <name type="scientific">Caulobacter vibrioides</name>
    <name type="common">Caulobacter crescentus</name>
    <dbReference type="NCBI Taxonomy" id="155892"/>
    <lineage>
        <taxon>Bacteria</taxon>
        <taxon>Pseudomonadati</taxon>
        <taxon>Pseudomonadota</taxon>
        <taxon>Alphaproteobacteria</taxon>
        <taxon>Caulobacterales</taxon>
        <taxon>Caulobacteraceae</taxon>
        <taxon>Caulobacter</taxon>
    </lineage>
</organism>
<accession>A0A290MFP9</accession>
<dbReference type="AlphaFoldDB" id="A0A290MFP9"/>
<evidence type="ECO:0000313" key="2">
    <source>
        <dbReference type="Proteomes" id="UP000217311"/>
    </source>
</evidence>
<evidence type="ECO:0000313" key="1">
    <source>
        <dbReference type="EMBL" id="ATC30906.1"/>
    </source>
</evidence>
<dbReference type="Proteomes" id="UP000217311">
    <property type="component" value="Chromosome"/>
</dbReference>
<name>A0A290MFP9_CAUVI</name>